<organism evidence="1">
    <name type="scientific">Lepeophtheirus salmonis</name>
    <name type="common">Salmon louse</name>
    <name type="synonym">Caligus salmonis</name>
    <dbReference type="NCBI Taxonomy" id="72036"/>
    <lineage>
        <taxon>Eukaryota</taxon>
        <taxon>Metazoa</taxon>
        <taxon>Ecdysozoa</taxon>
        <taxon>Arthropoda</taxon>
        <taxon>Crustacea</taxon>
        <taxon>Multicrustacea</taxon>
        <taxon>Hexanauplia</taxon>
        <taxon>Copepoda</taxon>
        <taxon>Siphonostomatoida</taxon>
        <taxon>Caligidae</taxon>
        <taxon>Lepeophtheirus</taxon>
    </lineage>
</organism>
<reference evidence="1" key="1">
    <citation type="submission" date="2014-05" db="EMBL/GenBank/DDBJ databases">
        <authorList>
            <person name="Chronopoulou M."/>
        </authorList>
    </citation>
    <scope>NUCLEOTIDE SEQUENCE</scope>
    <source>
        <tissue evidence="1">Whole organism</tissue>
    </source>
</reference>
<sequence length="43" mass="5009">MIKKSVHLILYLINHGSLDHGTLTPFYSFRHESDAYKKGTKFN</sequence>
<dbReference type="AlphaFoldDB" id="A0A0K2U853"/>
<proteinExistence type="predicted"/>
<dbReference type="EMBL" id="HACA01017083">
    <property type="protein sequence ID" value="CDW34444.1"/>
    <property type="molecule type" value="Transcribed_RNA"/>
</dbReference>
<protein>
    <submittedName>
        <fullName evidence="1">Uncharacterized protein</fullName>
    </submittedName>
</protein>
<accession>A0A0K2U853</accession>
<evidence type="ECO:0000313" key="1">
    <source>
        <dbReference type="EMBL" id="CDW34444.1"/>
    </source>
</evidence>
<name>A0A0K2U853_LEPSM</name>